<name>A0A348WHJ9_9RHOB</name>
<proteinExistence type="predicted"/>
<dbReference type="Proteomes" id="UP000264719">
    <property type="component" value="Unassembled WGS sequence"/>
</dbReference>
<reference evidence="1 2" key="1">
    <citation type="journal article" date="2018" name="Nat. Biotechnol.">
        <title>A standardized bacterial taxonomy based on genome phylogeny substantially revises the tree of life.</title>
        <authorList>
            <person name="Parks D.H."/>
            <person name="Chuvochina M."/>
            <person name="Waite D.W."/>
            <person name="Rinke C."/>
            <person name="Skarshewski A."/>
            <person name="Chaumeil P.A."/>
            <person name="Hugenholtz P."/>
        </authorList>
    </citation>
    <scope>NUCLEOTIDE SEQUENCE [LARGE SCALE GENOMIC DNA]</scope>
    <source>
        <strain evidence="1">UBA9169</strain>
    </source>
</reference>
<protein>
    <submittedName>
        <fullName evidence="1">Uncharacterized protein</fullName>
    </submittedName>
</protein>
<sequence length="85" mass="9226">MAFAPVLLAACEPMPQANTSPEGFLNELPPSLIEMAAPKQDLTAVTIDPNDGCYLYRYHGPVETTMLPLRARNGQPICSRPPESV</sequence>
<gene>
    <name evidence="1" type="ORF">DCS45_19355</name>
</gene>
<organism evidence="1 2">
    <name type="scientific">Roseovarius nubinhibens</name>
    <dbReference type="NCBI Taxonomy" id="314263"/>
    <lineage>
        <taxon>Bacteria</taxon>
        <taxon>Pseudomonadati</taxon>
        <taxon>Pseudomonadota</taxon>
        <taxon>Alphaproteobacteria</taxon>
        <taxon>Rhodobacterales</taxon>
        <taxon>Roseobacteraceae</taxon>
        <taxon>Roseovarius</taxon>
    </lineage>
</organism>
<dbReference type="EMBL" id="DMVW01000184">
    <property type="protein sequence ID" value="HAR54011.1"/>
    <property type="molecule type" value="Genomic_DNA"/>
</dbReference>
<dbReference type="AlphaFoldDB" id="A0A348WHJ9"/>
<comment type="caution">
    <text evidence="1">The sequence shown here is derived from an EMBL/GenBank/DDBJ whole genome shotgun (WGS) entry which is preliminary data.</text>
</comment>
<evidence type="ECO:0000313" key="2">
    <source>
        <dbReference type="Proteomes" id="UP000264719"/>
    </source>
</evidence>
<accession>A0A348WHJ9</accession>
<evidence type="ECO:0000313" key="1">
    <source>
        <dbReference type="EMBL" id="HAR54011.1"/>
    </source>
</evidence>